<organism evidence="1 2">
    <name type="scientific">Pisolithus microcarpus 441</name>
    <dbReference type="NCBI Taxonomy" id="765257"/>
    <lineage>
        <taxon>Eukaryota</taxon>
        <taxon>Fungi</taxon>
        <taxon>Dikarya</taxon>
        <taxon>Basidiomycota</taxon>
        <taxon>Agaricomycotina</taxon>
        <taxon>Agaricomycetes</taxon>
        <taxon>Agaricomycetidae</taxon>
        <taxon>Boletales</taxon>
        <taxon>Sclerodermatineae</taxon>
        <taxon>Pisolithaceae</taxon>
        <taxon>Pisolithus</taxon>
    </lineage>
</organism>
<dbReference type="HOGENOM" id="CLU_2360516_0_0_1"/>
<proteinExistence type="predicted"/>
<accession>A0A0C9ZNN5</accession>
<protein>
    <submittedName>
        <fullName evidence="1">Uncharacterized protein</fullName>
    </submittedName>
</protein>
<sequence>MALACQQTDDSDALAIMLHISASESSMHCKYGQLCKNIEKGFRTAFVCTTDTAKSVGCKHLSDHRAWRTWLGTRYSDRQVSIVSLGNSDKGTFQRF</sequence>
<gene>
    <name evidence="1" type="ORF">PISMIDRAFT_161824</name>
</gene>
<reference evidence="1 2" key="1">
    <citation type="submission" date="2014-04" db="EMBL/GenBank/DDBJ databases">
        <authorList>
            <consortium name="DOE Joint Genome Institute"/>
            <person name="Kuo A."/>
            <person name="Kohler A."/>
            <person name="Costa M.D."/>
            <person name="Nagy L.G."/>
            <person name="Floudas D."/>
            <person name="Copeland A."/>
            <person name="Barry K.W."/>
            <person name="Cichocki N."/>
            <person name="Veneault-Fourrey C."/>
            <person name="LaButti K."/>
            <person name="Lindquist E.A."/>
            <person name="Lipzen A."/>
            <person name="Lundell T."/>
            <person name="Morin E."/>
            <person name="Murat C."/>
            <person name="Sun H."/>
            <person name="Tunlid A."/>
            <person name="Henrissat B."/>
            <person name="Grigoriev I.V."/>
            <person name="Hibbett D.S."/>
            <person name="Martin F."/>
            <person name="Nordberg H.P."/>
            <person name="Cantor M.N."/>
            <person name="Hua S.X."/>
        </authorList>
    </citation>
    <scope>NUCLEOTIDE SEQUENCE [LARGE SCALE GENOMIC DNA]</scope>
    <source>
        <strain evidence="1 2">441</strain>
    </source>
</reference>
<evidence type="ECO:0000313" key="2">
    <source>
        <dbReference type="Proteomes" id="UP000054018"/>
    </source>
</evidence>
<name>A0A0C9ZNN5_9AGAM</name>
<dbReference type="EMBL" id="KN833695">
    <property type="protein sequence ID" value="KIK27574.1"/>
    <property type="molecule type" value="Genomic_DNA"/>
</dbReference>
<evidence type="ECO:0000313" key="1">
    <source>
        <dbReference type="EMBL" id="KIK27574.1"/>
    </source>
</evidence>
<dbReference type="Proteomes" id="UP000054018">
    <property type="component" value="Unassembled WGS sequence"/>
</dbReference>
<dbReference type="AlphaFoldDB" id="A0A0C9ZNN5"/>
<reference evidence="2" key="2">
    <citation type="submission" date="2015-01" db="EMBL/GenBank/DDBJ databases">
        <title>Evolutionary Origins and Diversification of the Mycorrhizal Mutualists.</title>
        <authorList>
            <consortium name="DOE Joint Genome Institute"/>
            <consortium name="Mycorrhizal Genomics Consortium"/>
            <person name="Kohler A."/>
            <person name="Kuo A."/>
            <person name="Nagy L.G."/>
            <person name="Floudas D."/>
            <person name="Copeland A."/>
            <person name="Barry K.W."/>
            <person name="Cichocki N."/>
            <person name="Veneault-Fourrey C."/>
            <person name="LaButti K."/>
            <person name="Lindquist E.A."/>
            <person name="Lipzen A."/>
            <person name="Lundell T."/>
            <person name="Morin E."/>
            <person name="Murat C."/>
            <person name="Riley R."/>
            <person name="Ohm R."/>
            <person name="Sun H."/>
            <person name="Tunlid A."/>
            <person name="Henrissat B."/>
            <person name="Grigoriev I.V."/>
            <person name="Hibbett D.S."/>
            <person name="Martin F."/>
        </authorList>
    </citation>
    <scope>NUCLEOTIDE SEQUENCE [LARGE SCALE GENOMIC DNA]</scope>
    <source>
        <strain evidence="2">441</strain>
    </source>
</reference>
<keyword evidence="2" id="KW-1185">Reference proteome</keyword>